<reference evidence="1 3" key="1">
    <citation type="journal article" date="2020" name="Stud. Mycol.">
        <title>101 Dothideomycetes genomes: a test case for predicting lifestyles and emergence of pathogens.</title>
        <authorList>
            <person name="Haridas S."/>
            <person name="Albert R."/>
            <person name="Binder M."/>
            <person name="Bloem J."/>
            <person name="Labutti K."/>
            <person name="Salamov A."/>
            <person name="Andreopoulos B."/>
            <person name="Baker S."/>
            <person name="Barry K."/>
            <person name="Bills G."/>
            <person name="Bluhm B."/>
            <person name="Cannon C."/>
            <person name="Castanera R."/>
            <person name="Culley D."/>
            <person name="Daum C."/>
            <person name="Ezra D."/>
            <person name="Gonzalez J."/>
            <person name="Henrissat B."/>
            <person name="Kuo A."/>
            <person name="Liang C."/>
            <person name="Lipzen A."/>
            <person name="Lutzoni F."/>
            <person name="Magnuson J."/>
            <person name="Mondo S."/>
            <person name="Nolan M."/>
            <person name="Ohm R."/>
            <person name="Pangilinan J."/>
            <person name="Park H.-J."/>
            <person name="Ramirez L."/>
            <person name="Alfaro M."/>
            <person name="Sun H."/>
            <person name="Tritt A."/>
            <person name="Yoshinaga Y."/>
            <person name="Zwiers L.-H."/>
            <person name="Turgeon B."/>
            <person name="Goodwin S."/>
            <person name="Spatafora J."/>
            <person name="Crous P."/>
            <person name="Grigoriev I."/>
        </authorList>
    </citation>
    <scope>NUCLEOTIDE SEQUENCE</scope>
    <source>
        <strain evidence="1 3">CBS 304.34</strain>
    </source>
</reference>
<reference evidence="3" key="3">
    <citation type="submission" date="2025-04" db="UniProtKB">
        <authorList>
            <consortium name="RefSeq"/>
        </authorList>
    </citation>
    <scope>IDENTIFICATION</scope>
    <source>
        <strain evidence="3">CBS 304.34</strain>
    </source>
</reference>
<evidence type="ECO:0008006" key="4">
    <source>
        <dbReference type="Google" id="ProtNLM"/>
    </source>
</evidence>
<feature type="non-terminal residue" evidence="1">
    <location>
        <position position="1"/>
    </location>
</feature>
<gene>
    <name evidence="1 3" type="ORF">BDZ99DRAFT_401728</name>
</gene>
<evidence type="ECO:0000313" key="2">
    <source>
        <dbReference type="Proteomes" id="UP000504636"/>
    </source>
</evidence>
<dbReference type="SUPFAM" id="SSF51197">
    <property type="entry name" value="Clavaminate synthase-like"/>
    <property type="match status" value="1"/>
</dbReference>
<accession>A0A6A6Y1V2</accession>
<dbReference type="Proteomes" id="UP000504636">
    <property type="component" value="Unplaced"/>
</dbReference>
<keyword evidence="2" id="KW-1185">Reference proteome</keyword>
<dbReference type="InterPro" id="IPR051961">
    <property type="entry name" value="Fungal_Metabolite_Diox"/>
</dbReference>
<sequence>NLQTATRALHRDGLVVIEDIITHTTLSHLNTCMVSDALILQSAGDSSPYNYNLGNIQQDPPLTRPFFSPTLFLNPLARQIIHSVLGPRSRLSFISANSAMPPTPTSPPQSQPVHSDADFAHPASPFALVLNIPLVDMTPANGSTEVWLGTHSLSSLSAQEGAHGERASGRIAPALLEERRAERAPSQPVVKRGSIVLRDLRLWHAGKPNRTQDVRVMLALIHFAAWFRNPMRVEFDEDLREVLESAGGDLQVQSVFVPRAELEERYMKRGFGNSHDFNQEDRLEEIF</sequence>
<dbReference type="AlphaFoldDB" id="A0A6A6Y1V2"/>
<dbReference type="InterPro" id="IPR008775">
    <property type="entry name" value="Phytyl_CoA_dOase-like"/>
</dbReference>
<reference evidence="3" key="2">
    <citation type="submission" date="2020-04" db="EMBL/GenBank/DDBJ databases">
        <authorList>
            <consortium name="NCBI Genome Project"/>
        </authorList>
    </citation>
    <scope>NUCLEOTIDE SEQUENCE</scope>
    <source>
        <strain evidence="3">CBS 304.34</strain>
    </source>
</reference>
<proteinExistence type="predicted"/>
<dbReference type="PANTHER" id="PTHR37563:SF2">
    <property type="entry name" value="PHYTANOYL-COA DIOXYGENASE FAMILY PROTEIN (AFU_ORTHOLOGUE AFUA_2G03330)"/>
    <property type="match status" value="1"/>
</dbReference>
<dbReference type="Gene3D" id="2.60.120.620">
    <property type="entry name" value="q2cbj1_9rhob like domain"/>
    <property type="match status" value="1"/>
</dbReference>
<organism evidence="1">
    <name type="scientific">Mytilinidion resinicola</name>
    <dbReference type="NCBI Taxonomy" id="574789"/>
    <lineage>
        <taxon>Eukaryota</taxon>
        <taxon>Fungi</taxon>
        <taxon>Dikarya</taxon>
        <taxon>Ascomycota</taxon>
        <taxon>Pezizomycotina</taxon>
        <taxon>Dothideomycetes</taxon>
        <taxon>Pleosporomycetidae</taxon>
        <taxon>Mytilinidiales</taxon>
        <taxon>Mytilinidiaceae</taxon>
        <taxon>Mytilinidion</taxon>
    </lineage>
</organism>
<protein>
    <recommendedName>
        <fullName evidence="4">Phytanoyl-CoA dioxygenase family protein</fullName>
    </recommendedName>
</protein>
<dbReference type="EMBL" id="MU003724">
    <property type="protein sequence ID" value="KAF2802205.1"/>
    <property type="molecule type" value="Genomic_DNA"/>
</dbReference>
<evidence type="ECO:0000313" key="1">
    <source>
        <dbReference type="EMBL" id="KAF2802205.1"/>
    </source>
</evidence>
<evidence type="ECO:0000313" key="3">
    <source>
        <dbReference type="RefSeq" id="XP_033569169.1"/>
    </source>
</evidence>
<name>A0A6A6Y1V2_9PEZI</name>
<dbReference type="PANTHER" id="PTHR37563">
    <property type="entry name" value="PHYTANOYL-COA DIOXYGENASE FAMILY PROTEIN (AFU_ORTHOLOGUE AFUA_2G03330)"/>
    <property type="match status" value="1"/>
</dbReference>
<dbReference type="GeneID" id="54457142"/>
<dbReference type="RefSeq" id="XP_033569169.1">
    <property type="nucleotide sequence ID" value="XM_033716249.1"/>
</dbReference>
<dbReference type="Pfam" id="PF05721">
    <property type="entry name" value="PhyH"/>
    <property type="match status" value="1"/>
</dbReference>
<dbReference type="OrthoDB" id="407832at2759"/>